<dbReference type="InterPro" id="IPR039901">
    <property type="entry name" value="Kdotransferase"/>
</dbReference>
<comment type="subcellular location">
    <subcellularLocation>
        <location evidence="10">Cell membrane</location>
    </subcellularLocation>
</comment>
<dbReference type="Gene3D" id="3.40.50.11720">
    <property type="entry name" value="3-Deoxy-D-manno-octulosonic-acid transferase, N-terminal domain"/>
    <property type="match status" value="1"/>
</dbReference>
<protein>
    <recommendedName>
        <fullName evidence="4 10">3-deoxy-D-manno-octulosonic acid transferase</fullName>
        <shortName evidence="10">Kdo transferase</shortName>
        <ecNumber evidence="3 10">2.4.99.12</ecNumber>
    </recommendedName>
    <alternativeName>
        <fullName evidence="6 10">Lipid IV(A) 3-deoxy-D-manno-octulosonic acid transferase</fullName>
    </alternativeName>
</protein>
<feature type="active site" description="Proton acceptor" evidence="8">
    <location>
        <position position="65"/>
    </location>
</feature>
<keyword evidence="13" id="KW-1185">Reference proteome</keyword>
<keyword evidence="10" id="KW-0472">Membrane</keyword>
<dbReference type="UniPathway" id="UPA00958"/>
<evidence type="ECO:0000256" key="8">
    <source>
        <dbReference type="PIRSR" id="PIRSR639901-1"/>
    </source>
</evidence>
<comment type="function">
    <text evidence="1 10">Involved in lipopolysaccharide (LPS) biosynthesis. Catalyzes the transfer of 3-deoxy-D-manno-octulosonate (Kdo) residue(s) from CMP-Kdo to lipid IV(A), the tetraacyldisaccharide-1,4'-bisphosphate precursor of lipid A.</text>
</comment>
<dbReference type="AlphaFoldDB" id="A0A2S6N7M2"/>
<dbReference type="EMBL" id="NHSJ01000074">
    <property type="protein sequence ID" value="PPQ30610.1"/>
    <property type="molecule type" value="Genomic_DNA"/>
</dbReference>
<evidence type="ECO:0000256" key="10">
    <source>
        <dbReference type="RuleBase" id="RU365103"/>
    </source>
</evidence>
<dbReference type="Proteomes" id="UP000239089">
    <property type="component" value="Unassembled WGS sequence"/>
</dbReference>
<accession>A0A2S6N7M2</accession>
<dbReference type="EC" id="2.4.99.12" evidence="3 10"/>
<sequence length="428" mass="46433">MKTQMFLPVYRAATQSLAPFSGLFLRRRAQRGKEDLARLDERRGRPGLMRPAGRLAWLHGASVGEGLALLPLVDRLIAKGFHVLVTTGTVTSARILDQRLPSGAFHQYAPLDAPRFIERFLDHWRPDLFLLAESEIWPNMICAVHARAIPIASVNARLSARSFRRWRLAPGFISALLSRIDICLAQSEDDAARLLQLGAPRVHAAGNLKYDVEAPPADPARLRALYAAIGPRPVWIAASTHSGEEALALLAHKHLARQFPNLLTVLAPRHDARGDEITLLARETGLEAAQRSRGEPPNSATQVYVADTMGELGLFYRLSNAIFVGKSLMGRGGQNPIEPAKLGSAILHGPHVGNFVDVYAALDLAGGAFVVNDADELARRLAVLFGDPGALRRAADASRDSVAAMSGASDRVMRAIEPYFAAMIVSGQ</sequence>
<dbReference type="PANTHER" id="PTHR42755:SF1">
    <property type="entry name" value="3-DEOXY-D-MANNO-OCTULOSONIC ACID TRANSFERASE, MITOCHONDRIAL-RELATED"/>
    <property type="match status" value="1"/>
</dbReference>
<comment type="similarity">
    <text evidence="10">Belongs to the glycosyltransferase group 1 family.</text>
</comment>
<evidence type="ECO:0000256" key="3">
    <source>
        <dbReference type="ARBA" id="ARBA00012621"/>
    </source>
</evidence>
<evidence type="ECO:0000313" key="13">
    <source>
        <dbReference type="Proteomes" id="UP000239089"/>
    </source>
</evidence>
<dbReference type="GO" id="GO:0005886">
    <property type="term" value="C:plasma membrane"/>
    <property type="evidence" value="ECO:0007669"/>
    <property type="project" value="UniProtKB-SubCell"/>
</dbReference>
<evidence type="ECO:0000256" key="6">
    <source>
        <dbReference type="ARBA" id="ARBA00031445"/>
    </source>
</evidence>
<dbReference type="InterPro" id="IPR038107">
    <property type="entry name" value="Glycos_transf_N_sf"/>
</dbReference>
<evidence type="ECO:0000256" key="4">
    <source>
        <dbReference type="ARBA" id="ARBA00019077"/>
    </source>
</evidence>
<dbReference type="Gene3D" id="3.40.50.2000">
    <property type="entry name" value="Glycogen Phosphorylase B"/>
    <property type="match status" value="1"/>
</dbReference>
<keyword evidence="10" id="KW-1003">Cell membrane</keyword>
<dbReference type="GO" id="GO:0009245">
    <property type="term" value="P:lipid A biosynthetic process"/>
    <property type="evidence" value="ECO:0007669"/>
    <property type="project" value="TreeGrafter"/>
</dbReference>
<dbReference type="InterPro" id="IPR007507">
    <property type="entry name" value="Glycos_transf_N"/>
</dbReference>
<keyword evidence="10" id="KW-0448">Lipopolysaccharide biosynthesis</keyword>
<comment type="caution">
    <text evidence="12">The sequence shown here is derived from an EMBL/GenBank/DDBJ whole genome shotgun (WGS) entry which is preliminary data.</text>
</comment>
<gene>
    <name evidence="12" type="ORF">CCR94_12020</name>
</gene>
<dbReference type="PANTHER" id="PTHR42755">
    <property type="entry name" value="3-DEOXY-MANNO-OCTULOSONATE CYTIDYLYLTRANSFERASE"/>
    <property type="match status" value="1"/>
</dbReference>
<organism evidence="12 13">
    <name type="scientific">Rhodoblastus sphagnicola</name>
    <dbReference type="NCBI Taxonomy" id="333368"/>
    <lineage>
        <taxon>Bacteria</taxon>
        <taxon>Pseudomonadati</taxon>
        <taxon>Pseudomonadota</taxon>
        <taxon>Alphaproteobacteria</taxon>
        <taxon>Hyphomicrobiales</taxon>
        <taxon>Rhodoblastaceae</taxon>
        <taxon>Rhodoblastus</taxon>
    </lineage>
</organism>
<evidence type="ECO:0000313" key="12">
    <source>
        <dbReference type="EMBL" id="PPQ30610.1"/>
    </source>
</evidence>
<feature type="site" description="Transition state stabilizer" evidence="9">
    <location>
        <position position="209"/>
    </location>
</feature>
<dbReference type="GO" id="GO:0009244">
    <property type="term" value="P:lipopolysaccharide core region biosynthetic process"/>
    <property type="evidence" value="ECO:0007669"/>
    <property type="project" value="UniProtKB-UniRule"/>
</dbReference>
<dbReference type="OrthoDB" id="9789797at2"/>
<evidence type="ECO:0000256" key="9">
    <source>
        <dbReference type="PIRSR" id="PIRSR639901-2"/>
    </source>
</evidence>
<name>A0A2S6N7M2_9HYPH</name>
<dbReference type="Pfam" id="PF04413">
    <property type="entry name" value="Glycos_transf_N"/>
    <property type="match status" value="1"/>
</dbReference>
<feature type="domain" description="3-deoxy-D-manno-octulosonic-acid transferase N-terminal" evidence="11">
    <location>
        <begin position="38"/>
        <end position="212"/>
    </location>
</feature>
<evidence type="ECO:0000256" key="5">
    <source>
        <dbReference type="ARBA" id="ARBA00022679"/>
    </source>
</evidence>
<evidence type="ECO:0000259" key="11">
    <source>
        <dbReference type="Pfam" id="PF04413"/>
    </source>
</evidence>
<feature type="site" description="Transition state stabilizer" evidence="9">
    <location>
        <position position="133"/>
    </location>
</feature>
<evidence type="ECO:0000256" key="2">
    <source>
        <dbReference type="ARBA" id="ARBA00004713"/>
    </source>
</evidence>
<reference evidence="12 13" key="1">
    <citation type="journal article" date="2018" name="Arch. Microbiol.">
        <title>New insights into the metabolic potential of the phototrophic purple bacterium Rhodopila globiformis DSM 161(T) from its draft genome sequence and evidence for a vanadium-dependent nitrogenase.</title>
        <authorList>
            <person name="Imhoff J.F."/>
            <person name="Rahn T."/>
            <person name="Kunzel S."/>
            <person name="Neulinger S.C."/>
        </authorList>
    </citation>
    <scope>NUCLEOTIDE SEQUENCE [LARGE SCALE GENOMIC DNA]</scope>
    <source>
        <strain evidence="12 13">DSM 16996</strain>
    </source>
</reference>
<dbReference type="SUPFAM" id="SSF53756">
    <property type="entry name" value="UDP-Glycosyltransferase/glycogen phosphorylase"/>
    <property type="match status" value="1"/>
</dbReference>
<proteinExistence type="inferred from homology"/>
<evidence type="ECO:0000256" key="7">
    <source>
        <dbReference type="ARBA" id="ARBA00049183"/>
    </source>
</evidence>
<comment type="catalytic activity">
    <reaction evidence="7 10">
        <text>lipid IVA (E. coli) + CMP-3-deoxy-beta-D-manno-octulosonate = alpha-Kdo-(2-&gt;6)-lipid IVA (E. coli) + CMP + H(+)</text>
        <dbReference type="Rhea" id="RHEA:28066"/>
        <dbReference type="ChEBI" id="CHEBI:15378"/>
        <dbReference type="ChEBI" id="CHEBI:58603"/>
        <dbReference type="ChEBI" id="CHEBI:60364"/>
        <dbReference type="ChEBI" id="CHEBI:60377"/>
        <dbReference type="ChEBI" id="CHEBI:85987"/>
        <dbReference type="EC" id="2.4.99.12"/>
    </reaction>
</comment>
<keyword evidence="5 10" id="KW-0808">Transferase</keyword>
<dbReference type="GO" id="GO:0043842">
    <property type="term" value="F:Kdo transferase activity"/>
    <property type="evidence" value="ECO:0007669"/>
    <property type="project" value="UniProtKB-EC"/>
</dbReference>
<comment type="pathway">
    <text evidence="2 10">Bacterial outer membrane biogenesis; LPS core biosynthesis.</text>
</comment>
<evidence type="ECO:0000256" key="1">
    <source>
        <dbReference type="ARBA" id="ARBA00003394"/>
    </source>
</evidence>